<gene>
    <name evidence="3" type="ORF">GCM10009105_27060</name>
</gene>
<keyword evidence="4" id="KW-1185">Reference proteome</keyword>
<accession>A0ABN1IPV3</accession>
<dbReference type="InterPro" id="IPR025060">
    <property type="entry name" value="DUF3999"/>
</dbReference>
<name>A0ABN1IPV3_9GAMM</name>
<evidence type="ECO:0000313" key="3">
    <source>
        <dbReference type="EMBL" id="GAA0718949.1"/>
    </source>
</evidence>
<evidence type="ECO:0000256" key="1">
    <source>
        <dbReference type="SAM" id="Phobius"/>
    </source>
</evidence>
<comment type="caution">
    <text evidence="3">The sequence shown here is derived from an EMBL/GenBank/DDBJ whole genome shotgun (WGS) entry which is preliminary data.</text>
</comment>
<sequence length="467" mass="49560">MNVRALLASTLLAASAANANTPADYAYTFPIETAASPQDGNSAWRIELTPEVYAWVQDAALRDVEVFNAARLPVPFARIATEPAATSREQNVPLPVLALPAAASGAAASDLRLVIDRDADGRLRRIDAGEQTPATTKSTVRDWLLDASAVDRAIDSVVLAWTAPTSGVVARFSIEAGDDLQTWRNAGSGTVLALEQAGARLERHDIVLGGVRAKYLRLHRLDDGADLSGLGAQAHSVERGHAAPARGWLDAALVATPADVELPAGVARFDYALASALPIHAARIELANDNALAPLTLSARMPGSPGREWSDLARVTAFRLRSGDETIRNSDIDLTSTPRLREFRIESRVPLAAAPRLALGYRPDSFVFLAEGDGPWTLAVGSARVRRADYPVDAALAGLRAKSGKDWQPPLAKLGAARESAGAIALKPPPAPTPWRRWLLWSVLVAGAAVVGGFAISLLRGTRDNKP</sequence>
<feature type="transmembrane region" description="Helical" evidence="1">
    <location>
        <begin position="438"/>
        <end position="459"/>
    </location>
</feature>
<dbReference type="EMBL" id="BAAAEU010000023">
    <property type="protein sequence ID" value="GAA0718949.1"/>
    <property type="molecule type" value="Genomic_DNA"/>
</dbReference>
<keyword evidence="1" id="KW-0472">Membrane</keyword>
<proteinExistence type="predicted"/>
<evidence type="ECO:0000313" key="4">
    <source>
        <dbReference type="Proteomes" id="UP001501523"/>
    </source>
</evidence>
<reference evidence="3 4" key="1">
    <citation type="journal article" date="2019" name="Int. J. Syst. Evol. Microbiol.">
        <title>The Global Catalogue of Microorganisms (GCM) 10K type strain sequencing project: providing services to taxonomists for standard genome sequencing and annotation.</title>
        <authorList>
            <consortium name="The Broad Institute Genomics Platform"/>
            <consortium name="The Broad Institute Genome Sequencing Center for Infectious Disease"/>
            <person name="Wu L."/>
            <person name="Ma J."/>
        </authorList>
    </citation>
    <scope>NUCLEOTIDE SEQUENCE [LARGE SCALE GENOMIC DNA]</scope>
    <source>
        <strain evidence="3 4">JCM 15421</strain>
    </source>
</reference>
<protein>
    <submittedName>
        <fullName evidence="3">DUF3999 domain-containing protein</fullName>
    </submittedName>
</protein>
<evidence type="ECO:0000256" key="2">
    <source>
        <dbReference type="SAM" id="SignalP"/>
    </source>
</evidence>
<dbReference type="Pfam" id="PF13163">
    <property type="entry name" value="DUF3999"/>
    <property type="match status" value="1"/>
</dbReference>
<dbReference type="RefSeq" id="WP_343792021.1">
    <property type="nucleotide sequence ID" value="NZ_BAAAEU010000023.1"/>
</dbReference>
<keyword evidence="1" id="KW-0812">Transmembrane</keyword>
<keyword evidence="2" id="KW-0732">Signal</keyword>
<feature type="signal peptide" evidence="2">
    <location>
        <begin position="1"/>
        <end position="19"/>
    </location>
</feature>
<dbReference type="Proteomes" id="UP001501523">
    <property type="component" value="Unassembled WGS sequence"/>
</dbReference>
<feature type="chain" id="PRO_5047475376" evidence="2">
    <location>
        <begin position="20"/>
        <end position="467"/>
    </location>
</feature>
<keyword evidence="1" id="KW-1133">Transmembrane helix</keyword>
<organism evidence="3 4">
    <name type="scientific">Dokdonella soli</name>
    <dbReference type="NCBI Taxonomy" id="529810"/>
    <lineage>
        <taxon>Bacteria</taxon>
        <taxon>Pseudomonadati</taxon>
        <taxon>Pseudomonadota</taxon>
        <taxon>Gammaproteobacteria</taxon>
        <taxon>Lysobacterales</taxon>
        <taxon>Rhodanobacteraceae</taxon>
        <taxon>Dokdonella</taxon>
    </lineage>
</organism>